<dbReference type="Proteomes" id="UP000824998">
    <property type="component" value="Unassembled WGS sequence"/>
</dbReference>
<evidence type="ECO:0000313" key="2">
    <source>
        <dbReference type="EMBL" id="KAG9236049.1"/>
    </source>
</evidence>
<reference evidence="2" key="1">
    <citation type="journal article" date="2021" name="IMA Fungus">
        <title>Genomic characterization of three marine fungi, including Emericellopsis atlantica sp. nov. with signatures of a generalist lifestyle and marine biomass degradation.</title>
        <authorList>
            <person name="Hagestad O.C."/>
            <person name="Hou L."/>
            <person name="Andersen J.H."/>
            <person name="Hansen E.H."/>
            <person name="Altermark B."/>
            <person name="Li C."/>
            <person name="Kuhnert E."/>
            <person name="Cox R.J."/>
            <person name="Crous P.W."/>
            <person name="Spatafora J.W."/>
            <person name="Lail K."/>
            <person name="Amirebrahimi M."/>
            <person name="Lipzen A."/>
            <person name="Pangilinan J."/>
            <person name="Andreopoulos W."/>
            <person name="Hayes R.D."/>
            <person name="Ng V."/>
            <person name="Grigoriev I.V."/>
            <person name="Jackson S.A."/>
            <person name="Sutton T.D.S."/>
            <person name="Dobson A.D.W."/>
            <person name="Rama T."/>
        </authorList>
    </citation>
    <scope>NUCLEOTIDE SEQUENCE</scope>
    <source>
        <strain evidence="2">TRa018bII</strain>
    </source>
</reference>
<dbReference type="PANTHER" id="PTHR35910:SF6">
    <property type="entry name" value="2EXR DOMAIN-CONTAINING PROTEIN"/>
    <property type="match status" value="1"/>
</dbReference>
<dbReference type="OrthoDB" id="3473305at2759"/>
<accession>A0A9P7YLU1</accession>
<protein>
    <recommendedName>
        <fullName evidence="1">2EXR domain-containing protein</fullName>
    </recommendedName>
</protein>
<comment type="caution">
    <text evidence="2">The sequence shown here is derived from an EMBL/GenBank/DDBJ whole genome shotgun (WGS) entry which is preliminary data.</text>
</comment>
<dbReference type="AlphaFoldDB" id="A0A9P7YLU1"/>
<evidence type="ECO:0000313" key="3">
    <source>
        <dbReference type="Proteomes" id="UP000824998"/>
    </source>
</evidence>
<keyword evidence="3" id="KW-1185">Reference proteome</keyword>
<dbReference type="Pfam" id="PF20150">
    <property type="entry name" value="2EXR"/>
    <property type="match status" value="1"/>
</dbReference>
<evidence type="ECO:0000259" key="1">
    <source>
        <dbReference type="Pfam" id="PF20150"/>
    </source>
</evidence>
<sequence length="346" mass="39679">MDERETSNEPPLHINKSVNNFLFNTSIASYRTESSGHGSFALFPKLPVELRVRIWAHAISVPRIVEMEKIPSWHDEICRNIGQPDRWHYRVKSLPALLSTCSESRQEVLEASRGNANSSIGPTDSPDPAWIRYDYDILHLKARTWVDIYGTWIGHRWFEPDVRETSRYYDHENRNSKMRNCFNNIQAVAINQEVFLTTAERPSNVMRHFFPNLKLLIVLIDGGAEIHGIGRLRTKGLDTCGVDPYQRWAFMTASTGPFRVVCERHIYQRDIERTMRRNFRIEEERSKDSVPPYVAPQVVAMGCSLPPGVKIPACGQITSRGFAPEPKEYASFEASKPCQEARTVSE</sequence>
<feature type="domain" description="2EXR" evidence="1">
    <location>
        <begin position="40"/>
        <end position="138"/>
    </location>
</feature>
<name>A0A9P7YLU1_9HELO</name>
<organism evidence="2 3">
    <name type="scientific">Amylocarpus encephaloides</name>
    <dbReference type="NCBI Taxonomy" id="45428"/>
    <lineage>
        <taxon>Eukaryota</taxon>
        <taxon>Fungi</taxon>
        <taxon>Dikarya</taxon>
        <taxon>Ascomycota</taxon>
        <taxon>Pezizomycotina</taxon>
        <taxon>Leotiomycetes</taxon>
        <taxon>Helotiales</taxon>
        <taxon>Helotiales incertae sedis</taxon>
        <taxon>Amylocarpus</taxon>
    </lineage>
</organism>
<dbReference type="EMBL" id="MU251416">
    <property type="protein sequence ID" value="KAG9236049.1"/>
    <property type="molecule type" value="Genomic_DNA"/>
</dbReference>
<dbReference type="PANTHER" id="PTHR35910">
    <property type="entry name" value="2EXR DOMAIN-CONTAINING PROTEIN"/>
    <property type="match status" value="1"/>
</dbReference>
<gene>
    <name evidence="2" type="ORF">BJ875DRAFT_457505</name>
</gene>
<proteinExistence type="predicted"/>
<dbReference type="InterPro" id="IPR045518">
    <property type="entry name" value="2EXR"/>
</dbReference>